<name>A0ACB7SEF2_HYAAI</name>
<sequence>MDIRKLTKDELLLLAGELGVEVNQKMRKPEIRCAIQEIDFEEDEIEEAWDKICRIEKEKAEARERVELREQRQAELELEREQRKLSLNWKG</sequence>
<accession>A0ACB7SEF2</accession>
<comment type="caution">
    <text evidence="1">The sequence shown here is derived from an EMBL/GenBank/DDBJ whole genome shotgun (WGS) entry which is preliminary data.</text>
</comment>
<evidence type="ECO:0000313" key="1">
    <source>
        <dbReference type="EMBL" id="KAH6931537.1"/>
    </source>
</evidence>
<organism evidence="1 2">
    <name type="scientific">Hyalomma asiaticum</name>
    <name type="common">Tick</name>
    <dbReference type="NCBI Taxonomy" id="266040"/>
    <lineage>
        <taxon>Eukaryota</taxon>
        <taxon>Metazoa</taxon>
        <taxon>Ecdysozoa</taxon>
        <taxon>Arthropoda</taxon>
        <taxon>Chelicerata</taxon>
        <taxon>Arachnida</taxon>
        <taxon>Acari</taxon>
        <taxon>Parasitiformes</taxon>
        <taxon>Ixodida</taxon>
        <taxon>Ixodoidea</taxon>
        <taxon>Ixodidae</taxon>
        <taxon>Hyalomminae</taxon>
        <taxon>Hyalomma</taxon>
    </lineage>
</organism>
<dbReference type="Proteomes" id="UP000821845">
    <property type="component" value="Chromosome 5"/>
</dbReference>
<keyword evidence="2" id="KW-1185">Reference proteome</keyword>
<evidence type="ECO:0000313" key="2">
    <source>
        <dbReference type="Proteomes" id="UP000821845"/>
    </source>
</evidence>
<dbReference type="EMBL" id="CM023485">
    <property type="protein sequence ID" value="KAH6931537.1"/>
    <property type="molecule type" value="Genomic_DNA"/>
</dbReference>
<proteinExistence type="predicted"/>
<protein>
    <submittedName>
        <fullName evidence="1">Uncharacterized protein</fullName>
    </submittedName>
</protein>
<reference evidence="1" key="1">
    <citation type="submission" date="2020-05" db="EMBL/GenBank/DDBJ databases">
        <title>Large-scale comparative analyses of tick genomes elucidate their genetic diversity and vector capacities.</title>
        <authorList>
            <person name="Jia N."/>
            <person name="Wang J."/>
            <person name="Shi W."/>
            <person name="Du L."/>
            <person name="Sun Y."/>
            <person name="Zhan W."/>
            <person name="Jiang J."/>
            <person name="Wang Q."/>
            <person name="Zhang B."/>
            <person name="Ji P."/>
            <person name="Sakyi L.B."/>
            <person name="Cui X."/>
            <person name="Yuan T."/>
            <person name="Jiang B."/>
            <person name="Yang W."/>
            <person name="Lam T.T.-Y."/>
            <person name="Chang Q."/>
            <person name="Ding S."/>
            <person name="Wang X."/>
            <person name="Zhu J."/>
            <person name="Ruan X."/>
            <person name="Zhao L."/>
            <person name="Wei J."/>
            <person name="Que T."/>
            <person name="Du C."/>
            <person name="Cheng J."/>
            <person name="Dai P."/>
            <person name="Han X."/>
            <person name="Huang E."/>
            <person name="Gao Y."/>
            <person name="Liu J."/>
            <person name="Shao H."/>
            <person name="Ye R."/>
            <person name="Li L."/>
            <person name="Wei W."/>
            <person name="Wang X."/>
            <person name="Wang C."/>
            <person name="Yang T."/>
            <person name="Huo Q."/>
            <person name="Li W."/>
            <person name="Guo W."/>
            <person name="Chen H."/>
            <person name="Zhou L."/>
            <person name="Ni X."/>
            <person name="Tian J."/>
            <person name="Zhou Y."/>
            <person name="Sheng Y."/>
            <person name="Liu T."/>
            <person name="Pan Y."/>
            <person name="Xia L."/>
            <person name="Li J."/>
            <person name="Zhao F."/>
            <person name="Cao W."/>
        </authorList>
    </citation>
    <scope>NUCLEOTIDE SEQUENCE</scope>
    <source>
        <strain evidence="1">Hyas-2018</strain>
    </source>
</reference>
<gene>
    <name evidence="1" type="ORF">HPB50_025140</name>
</gene>